<sequence>MPVTMILSYFVAYQLLPDYLLKKKYKLFVLYAIYAFVFSFYAILVSIFFGLVFTSSLDVETSSPITKTLPLVVLGVYFVVSVVAVLSLAMYNYKSTLKNEDLTNKILQNQLQLRDQELRFLKMQIHPHFLFNSLNTIYGFALMKRDEAPEMILKLSNLLDYILYQTDKPSVALTDEIAHLKNYIALEKMRFHDTLRVVANFSNDNDSIQIAPMLLIPFLENSFKHGAIKDGVMLVDLLLETSGDQLYFKLVNSSSPKENTTFGIGLQNIKKRLELLYPQAFELLIENDENFYTVTLRINLTKKKNEVS</sequence>
<feature type="transmembrane region" description="Helical" evidence="1">
    <location>
        <begin position="71"/>
        <end position="91"/>
    </location>
</feature>
<dbReference type="AlphaFoldDB" id="A0A917HY10"/>
<dbReference type="GO" id="GO:0016020">
    <property type="term" value="C:membrane"/>
    <property type="evidence" value="ECO:0007669"/>
    <property type="project" value="InterPro"/>
</dbReference>
<reference evidence="3" key="1">
    <citation type="journal article" date="2014" name="Int. J. Syst. Evol. Microbiol.">
        <title>Complete genome sequence of Corynebacterium casei LMG S-19264T (=DSM 44701T), isolated from a smear-ripened cheese.</title>
        <authorList>
            <consortium name="US DOE Joint Genome Institute (JGI-PGF)"/>
            <person name="Walter F."/>
            <person name="Albersmeier A."/>
            <person name="Kalinowski J."/>
            <person name="Ruckert C."/>
        </authorList>
    </citation>
    <scope>NUCLEOTIDE SEQUENCE</scope>
    <source>
        <strain evidence="3">CGMCC 1.15763</strain>
    </source>
</reference>
<keyword evidence="3" id="KW-0418">Kinase</keyword>
<evidence type="ECO:0000256" key="1">
    <source>
        <dbReference type="SAM" id="Phobius"/>
    </source>
</evidence>
<keyword evidence="4" id="KW-1185">Reference proteome</keyword>
<gene>
    <name evidence="3" type="ORF">GCM10011416_13330</name>
</gene>
<reference evidence="3" key="2">
    <citation type="submission" date="2020-09" db="EMBL/GenBank/DDBJ databases">
        <authorList>
            <person name="Sun Q."/>
            <person name="Zhou Y."/>
        </authorList>
    </citation>
    <scope>NUCLEOTIDE SEQUENCE</scope>
    <source>
        <strain evidence="3">CGMCC 1.15763</strain>
    </source>
</reference>
<dbReference type="Gene3D" id="3.30.565.10">
    <property type="entry name" value="Histidine kinase-like ATPase, C-terminal domain"/>
    <property type="match status" value="1"/>
</dbReference>
<proteinExistence type="predicted"/>
<evidence type="ECO:0000313" key="4">
    <source>
        <dbReference type="Proteomes" id="UP000633278"/>
    </source>
</evidence>
<keyword evidence="3" id="KW-0808">Transferase</keyword>
<evidence type="ECO:0000313" key="3">
    <source>
        <dbReference type="EMBL" id="GGG96788.1"/>
    </source>
</evidence>
<organism evidence="3 4">
    <name type="scientific">Polaribacter pacificus</name>
    <dbReference type="NCBI Taxonomy" id="1775173"/>
    <lineage>
        <taxon>Bacteria</taxon>
        <taxon>Pseudomonadati</taxon>
        <taxon>Bacteroidota</taxon>
        <taxon>Flavobacteriia</taxon>
        <taxon>Flavobacteriales</taxon>
        <taxon>Flavobacteriaceae</taxon>
    </lineage>
</organism>
<keyword evidence="1" id="KW-1133">Transmembrane helix</keyword>
<dbReference type="EMBL" id="BMJW01000001">
    <property type="protein sequence ID" value="GGG96788.1"/>
    <property type="molecule type" value="Genomic_DNA"/>
</dbReference>
<dbReference type="PANTHER" id="PTHR34220:SF7">
    <property type="entry name" value="SENSOR HISTIDINE KINASE YPDA"/>
    <property type="match status" value="1"/>
</dbReference>
<feature type="transmembrane region" description="Helical" evidence="1">
    <location>
        <begin position="28"/>
        <end position="51"/>
    </location>
</feature>
<accession>A0A917HY10</accession>
<protein>
    <submittedName>
        <fullName evidence="3">Histidine kinase</fullName>
    </submittedName>
</protein>
<dbReference type="Pfam" id="PF06580">
    <property type="entry name" value="His_kinase"/>
    <property type="match status" value="1"/>
</dbReference>
<comment type="caution">
    <text evidence="3">The sequence shown here is derived from an EMBL/GenBank/DDBJ whole genome shotgun (WGS) entry which is preliminary data.</text>
</comment>
<dbReference type="InterPro" id="IPR010559">
    <property type="entry name" value="Sig_transdc_His_kin_internal"/>
</dbReference>
<name>A0A917HY10_9FLAO</name>
<dbReference type="GO" id="GO:0000155">
    <property type="term" value="F:phosphorelay sensor kinase activity"/>
    <property type="evidence" value="ECO:0007669"/>
    <property type="project" value="InterPro"/>
</dbReference>
<dbReference type="InterPro" id="IPR036890">
    <property type="entry name" value="HATPase_C_sf"/>
</dbReference>
<feature type="domain" description="Signal transduction histidine kinase internal region" evidence="2">
    <location>
        <begin position="117"/>
        <end position="194"/>
    </location>
</feature>
<evidence type="ECO:0000259" key="2">
    <source>
        <dbReference type="Pfam" id="PF06580"/>
    </source>
</evidence>
<dbReference type="PANTHER" id="PTHR34220">
    <property type="entry name" value="SENSOR HISTIDINE KINASE YPDA"/>
    <property type="match status" value="1"/>
</dbReference>
<dbReference type="InterPro" id="IPR050640">
    <property type="entry name" value="Bact_2-comp_sensor_kinase"/>
</dbReference>
<keyword evidence="1" id="KW-0812">Transmembrane</keyword>
<keyword evidence="1" id="KW-0472">Membrane</keyword>
<dbReference type="Proteomes" id="UP000633278">
    <property type="component" value="Unassembled WGS sequence"/>
</dbReference>